<sequence>MITSDQIDAISLALASAQAEMKPALKDANNPHFKSKYADLASVFDAIRGPLAKHNLAVLQDIGNDAGAVTVKTRIVHKSGQWMEFGPFSIPADKQNAHGYGSAATYVRRFALASALGVSADDDDGNAAVAYTPNNKPPTMPPAKAPEFDKVKHAPGVSKAKAAVDEHVAKLRTCTDADRLMETIEHNIDLWVEVRATFPHLWEGADGSGLRGEALKMATNYECRTEFSAFLKKVIAMAEAHQQQQAAE</sequence>
<dbReference type="InterPro" id="IPR007499">
    <property type="entry name" value="ERF_bacteria_virus"/>
</dbReference>
<evidence type="ECO:0000313" key="2">
    <source>
        <dbReference type="EMBL" id="CAB4220653.1"/>
    </source>
</evidence>
<organism evidence="1">
    <name type="scientific">uncultured Caudovirales phage</name>
    <dbReference type="NCBI Taxonomy" id="2100421"/>
    <lineage>
        <taxon>Viruses</taxon>
        <taxon>Duplodnaviria</taxon>
        <taxon>Heunggongvirae</taxon>
        <taxon>Uroviricota</taxon>
        <taxon>Caudoviricetes</taxon>
        <taxon>Peduoviridae</taxon>
        <taxon>Maltschvirus</taxon>
        <taxon>Maltschvirus maltsch</taxon>
    </lineage>
</organism>
<gene>
    <name evidence="1" type="ORF">UFOVP1376_52</name>
    <name evidence="2" type="ORF">UFOVP1623_11</name>
</gene>
<proteinExistence type="predicted"/>
<protein>
    <submittedName>
        <fullName evidence="1">Essential recombination function protein</fullName>
    </submittedName>
</protein>
<dbReference type="EMBL" id="LR797312">
    <property type="protein sequence ID" value="CAB4202934.1"/>
    <property type="molecule type" value="Genomic_DNA"/>
</dbReference>
<name>A0A6J5S416_9CAUD</name>
<reference evidence="1" key="1">
    <citation type="submission" date="2020-05" db="EMBL/GenBank/DDBJ databases">
        <authorList>
            <person name="Chiriac C."/>
            <person name="Salcher M."/>
            <person name="Ghai R."/>
            <person name="Kavagutti S V."/>
        </authorList>
    </citation>
    <scope>NUCLEOTIDE SEQUENCE</scope>
</reference>
<accession>A0A6J5S416</accession>
<dbReference type="Pfam" id="PF04404">
    <property type="entry name" value="ERF"/>
    <property type="match status" value="1"/>
</dbReference>
<dbReference type="EMBL" id="LR797491">
    <property type="protein sequence ID" value="CAB4220653.1"/>
    <property type="molecule type" value="Genomic_DNA"/>
</dbReference>
<evidence type="ECO:0000313" key="1">
    <source>
        <dbReference type="EMBL" id="CAB4202934.1"/>
    </source>
</evidence>